<dbReference type="RefSeq" id="WP_113697291.1">
    <property type="nucleotide sequence ID" value="NZ_CP015163.1"/>
</dbReference>
<accession>A0A344LJJ2</accession>
<evidence type="ECO:0000259" key="1">
    <source>
        <dbReference type="PROSITE" id="PS51725"/>
    </source>
</evidence>
<evidence type="ECO:0000313" key="3">
    <source>
        <dbReference type="Proteomes" id="UP000250434"/>
    </source>
</evidence>
<gene>
    <name evidence="2" type="ORF">A4R43_02095</name>
</gene>
<dbReference type="Proteomes" id="UP000250434">
    <property type="component" value="Chromosome"/>
</dbReference>
<protein>
    <submittedName>
        <fullName evidence="2">Antibiotic biosynthesis monooxygenase</fullName>
    </submittedName>
</protein>
<feature type="domain" description="ABM" evidence="1">
    <location>
        <begin position="2"/>
        <end position="92"/>
    </location>
</feature>
<dbReference type="OrthoDB" id="9798157at2"/>
<dbReference type="KEGG" id="aab:A4R43_02095"/>
<sequence length="98" mass="11017">MVTEIALIEVHPGQEADFEKAVATAVPLFEAAEGCHGVRLRRSVEFPQRYRLLVEWETVEHHTVTFRGSAAFARWRELAGPFFAAPPQVEHVHDVLPG</sequence>
<dbReference type="Pfam" id="PF03992">
    <property type="entry name" value="ABM"/>
    <property type="match status" value="1"/>
</dbReference>
<dbReference type="InterPro" id="IPR011008">
    <property type="entry name" value="Dimeric_a/b-barrel"/>
</dbReference>
<dbReference type="GO" id="GO:0004497">
    <property type="term" value="F:monooxygenase activity"/>
    <property type="evidence" value="ECO:0007669"/>
    <property type="project" value="UniProtKB-KW"/>
</dbReference>
<dbReference type="InterPro" id="IPR007138">
    <property type="entry name" value="ABM_dom"/>
</dbReference>
<dbReference type="SUPFAM" id="SSF54909">
    <property type="entry name" value="Dimeric alpha+beta barrel"/>
    <property type="match status" value="1"/>
</dbReference>
<keyword evidence="3" id="KW-1185">Reference proteome</keyword>
<reference evidence="2 3" key="1">
    <citation type="submission" date="2016-04" db="EMBL/GenBank/DDBJ databases">
        <title>Complete genome sequence and analysis of deep-sea sediment isolate, Amycolatopsis sp. WP1.</title>
        <authorList>
            <person name="Wang H."/>
            <person name="Chen S."/>
            <person name="Wu Q."/>
        </authorList>
    </citation>
    <scope>NUCLEOTIDE SEQUENCE [LARGE SCALE GENOMIC DNA]</scope>
    <source>
        <strain evidence="2 3">WP1</strain>
    </source>
</reference>
<organism evidence="2 3">
    <name type="scientific">Amycolatopsis albispora</name>
    <dbReference type="NCBI Taxonomy" id="1804986"/>
    <lineage>
        <taxon>Bacteria</taxon>
        <taxon>Bacillati</taxon>
        <taxon>Actinomycetota</taxon>
        <taxon>Actinomycetes</taxon>
        <taxon>Pseudonocardiales</taxon>
        <taxon>Pseudonocardiaceae</taxon>
        <taxon>Amycolatopsis</taxon>
    </lineage>
</organism>
<dbReference type="Gene3D" id="3.30.70.100">
    <property type="match status" value="1"/>
</dbReference>
<keyword evidence="2" id="KW-0560">Oxidoreductase</keyword>
<dbReference type="EMBL" id="CP015163">
    <property type="protein sequence ID" value="AXB48216.1"/>
    <property type="molecule type" value="Genomic_DNA"/>
</dbReference>
<dbReference type="PROSITE" id="PS51725">
    <property type="entry name" value="ABM"/>
    <property type="match status" value="1"/>
</dbReference>
<name>A0A344LJJ2_9PSEU</name>
<proteinExistence type="predicted"/>
<keyword evidence="2" id="KW-0503">Monooxygenase</keyword>
<dbReference type="AlphaFoldDB" id="A0A344LJJ2"/>
<evidence type="ECO:0000313" key="2">
    <source>
        <dbReference type="EMBL" id="AXB48216.1"/>
    </source>
</evidence>